<organism evidence="2 3">
    <name type="scientific">Paracoccus spongiarum</name>
    <dbReference type="NCBI Taxonomy" id="3064387"/>
    <lineage>
        <taxon>Bacteria</taxon>
        <taxon>Pseudomonadati</taxon>
        <taxon>Pseudomonadota</taxon>
        <taxon>Alphaproteobacteria</taxon>
        <taxon>Rhodobacterales</taxon>
        <taxon>Paracoccaceae</taxon>
        <taxon>Paracoccus</taxon>
    </lineage>
</organism>
<evidence type="ECO:0000256" key="1">
    <source>
        <dbReference type="SAM" id="SignalP"/>
    </source>
</evidence>
<feature type="signal peptide" evidence="1">
    <location>
        <begin position="1"/>
        <end position="20"/>
    </location>
</feature>
<sequence>MIAKLGIAALVTLLAVPASAQMDDGELQRCIWRCLADSPGAASQQYNACVRRLCEGPAPARPAGPSWGHVGRASGGGQMASITVGASTLAFSCERGKPALLAIEGLPGPSRGIAVTVDGRPYRADFASRRGVHYTAIPAGSPLLAALLAGSSVQLRNPGGNSVSTFPLAGSSRAIGTAMARCGMRG</sequence>
<proteinExistence type="predicted"/>
<accession>A0ABT9J8H7</accession>
<dbReference type="RefSeq" id="WP_305961970.1">
    <property type="nucleotide sequence ID" value="NZ_JAVAMQ010000002.1"/>
</dbReference>
<comment type="caution">
    <text evidence="2">The sequence shown here is derived from an EMBL/GenBank/DDBJ whole genome shotgun (WGS) entry which is preliminary data.</text>
</comment>
<protein>
    <submittedName>
        <fullName evidence="2">Uncharacterized protein</fullName>
    </submittedName>
</protein>
<name>A0ABT9J8H7_9RHOB</name>
<reference evidence="2 3" key="1">
    <citation type="submission" date="2023-08" db="EMBL/GenBank/DDBJ databases">
        <authorList>
            <person name="Park J.-S."/>
        </authorList>
    </citation>
    <scope>NUCLEOTIDE SEQUENCE [LARGE SCALE GENOMIC DNA]</scope>
    <source>
        <strain evidence="2 3">2205BS29-5</strain>
    </source>
</reference>
<gene>
    <name evidence="2" type="ORF">Q5Y72_03195</name>
</gene>
<feature type="chain" id="PRO_5046667011" evidence="1">
    <location>
        <begin position="21"/>
        <end position="186"/>
    </location>
</feature>
<keyword evidence="1" id="KW-0732">Signal</keyword>
<dbReference type="Proteomes" id="UP001224997">
    <property type="component" value="Unassembled WGS sequence"/>
</dbReference>
<evidence type="ECO:0000313" key="3">
    <source>
        <dbReference type="Proteomes" id="UP001224997"/>
    </source>
</evidence>
<dbReference type="EMBL" id="JAVAMQ010000002">
    <property type="protein sequence ID" value="MDP5306101.1"/>
    <property type="molecule type" value="Genomic_DNA"/>
</dbReference>
<evidence type="ECO:0000313" key="2">
    <source>
        <dbReference type="EMBL" id="MDP5306101.1"/>
    </source>
</evidence>
<keyword evidence="3" id="KW-1185">Reference proteome</keyword>